<comment type="similarity">
    <text evidence="2">Belongs to the thioredoxin family. DsbA subfamily.</text>
</comment>
<evidence type="ECO:0000313" key="9">
    <source>
        <dbReference type="Proteomes" id="UP000199356"/>
    </source>
</evidence>
<sequence length="217" mass="23279">MTRRHLLLAVLAVAVAIFAAASWIVTRPAPQAMSVAAETAEILVRPHSPVLGTEDAPVTIVEFFDPACESCRAFYPIVKDIMAEHGDAVRVVIRYTPFHGDVSEQAIKVLEAARAQGVFEPVLQALMETQPEWASHADPAPDLILPIVAEAGLDPDEAKAQLLSPMVLGILNQDRADVQAIGVRATPTFFVNERPLASFGEAQLRDLVAAEVRAAGS</sequence>
<keyword evidence="4" id="KW-0560">Oxidoreductase</keyword>
<dbReference type="PANTHER" id="PTHR13887:SF14">
    <property type="entry name" value="DISULFIDE BOND FORMATION PROTEIN D"/>
    <property type="match status" value="1"/>
</dbReference>
<name>A0A1I5U8P7_9RHOB</name>
<evidence type="ECO:0000256" key="3">
    <source>
        <dbReference type="ARBA" id="ARBA00022729"/>
    </source>
</evidence>
<dbReference type="GO" id="GO:0016491">
    <property type="term" value="F:oxidoreductase activity"/>
    <property type="evidence" value="ECO:0007669"/>
    <property type="project" value="UniProtKB-KW"/>
</dbReference>
<keyword evidence="5" id="KW-1015">Disulfide bond</keyword>
<proteinExistence type="inferred from homology"/>
<organism evidence="8 9">
    <name type="scientific">Tranquillimonas alkanivorans</name>
    <dbReference type="NCBI Taxonomy" id="441119"/>
    <lineage>
        <taxon>Bacteria</taxon>
        <taxon>Pseudomonadati</taxon>
        <taxon>Pseudomonadota</taxon>
        <taxon>Alphaproteobacteria</taxon>
        <taxon>Rhodobacterales</taxon>
        <taxon>Roseobacteraceae</taxon>
        <taxon>Tranquillimonas</taxon>
    </lineage>
</organism>
<evidence type="ECO:0000256" key="4">
    <source>
        <dbReference type="ARBA" id="ARBA00023002"/>
    </source>
</evidence>
<reference evidence="8 9" key="1">
    <citation type="submission" date="2016-10" db="EMBL/GenBank/DDBJ databases">
        <authorList>
            <person name="de Groot N.N."/>
        </authorList>
    </citation>
    <scope>NUCLEOTIDE SEQUENCE [LARGE SCALE GENOMIC DNA]</scope>
    <source>
        <strain evidence="8 9">DSM 19547</strain>
    </source>
</reference>
<evidence type="ECO:0000313" key="8">
    <source>
        <dbReference type="EMBL" id="SFP91653.1"/>
    </source>
</evidence>
<keyword evidence="3" id="KW-0732">Signal</keyword>
<dbReference type="AlphaFoldDB" id="A0A1I5U8P7"/>
<dbReference type="InterPro" id="IPR012336">
    <property type="entry name" value="Thioredoxin-like_fold"/>
</dbReference>
<dbReference type="STRING" id="441119.SAMN04488047_11841"/>
<dbReference type="OrthoDB" id="9780340at2"/>
<gene>
    <name evidence="8" type="ORF">SAMN04488047_11841</name>
</gene>
<protein>
    <submittedName>
        <fullName evidence="8">Protein-disulfide isomerase</fullName>
    </submittedName>
</protein>
<dbReference type="PROSITE" id="PS51352">
    <property type="entry name" value="THIOREDOXIN_2"/>
    <property type="match status" value="1"/>
</dbReference>
<dbReference type="Gene3D" id="3.40.30.10">
    <property type="entry name" value="Glutaredoxin"/>
    <property type="match status" value="1"/>
</dbReference>
<dbReference type="PANTHER" id="PTHR13887">
    <property type="entry name" value="GLUTATHIONE S-TRANSFERASE KAPPA"/>
    <property type="match status" value="1"/>
</dbReference>
<dbReference type="InterPro" id="IPR036249">
    <property type="entry name" value="Thioredoxin-like_sf"/>
</dbReference>
<keyword evidence="8" id="KW-0413">Isomerase</keyword>
<dbReference type="InterPro" id="IPR013766">
    <property type="entry name" value="Thioredoxin_domain"/>
</dbReference>
<evidence type="ECO:0000256" key="2">
    <source>
        <dbReference type="ARBA" id="ARBA00005791"/>
    </source>
</evidence>
<evidence type="ECO:0000256" key="5">
    <source>
        <dbReference type="ARBA" id="ARBA00023157"/>
    </source>
</evidence>
<dbReference type="RefSeq" id="WP_093424545.1">
    <property type="nucleotide sequence ID" value="NZ_FOXA01000018.1"/>
</dbReference>
<keyword evidence="6" id="KW-0676">Redox-active center</keyword>
<dbReference type="Pfam" id="PF13462">
    <property type="entry name" value="Thioredoxin_4"/>
    <property type="match status" value="1"/>
</dbReference>
<accession>A0A1I5U8P7</accession>
<keyword evidence="9" id="KW-1185">Reference proteome</keyword>
<dbReference type="Proteomes" id="UP000199356">
    <property type="component" value="Unassembled WGS sequence"/>
</dbReference>
<evidence type="ECO:0000259" key="7">
    <source>
        <dbReference type="PROSITE" id="PS51352"/>
    </source>
</evidence>
<comment type="function">
    <text evidence="1">May be required for disulfide bond formation in some proteins.</text>
</comment>
<feature type="domain" description="Thioredoxin" evidence="7">
    <location>
        <begin position="23"/>
        <end position="213"/>
    </location>
</feature>
<dbReference type="SUPFAM" id="SSF52833">
    <property type="entry name" value="Thioredoxin-like"/>
    <property type="match status" value="1"/>
</dbReference>
<dbReference type="GO" id="GO:0016853">
    <property type="term" value="F:isomerase activity"/>
    <property type="evidence" value="ECO:0007669"/>
    <property type="project" value="UniProtKB-KW"/>
</dbReference>
<dbReference type="EMBL" id="FOXA01000018">
    <property type="protein sequence ID" value="SFP91653.1"/>
    <property type="molecule type" value="Genomic_DNA"/>
</dbReference>
<evidence type="ECO:0000256" key="1">
    <source>
        <dbReference type="ARBA" id="ARBA00003565"/>
    </source>
</evidence>
<evidence type="ECO:0000256" key="6">
    <source>
        <dbReference type="ARBA" id="ARBA00023284"/>
    </source>
</evidence>